<dbReference type="PROSITE" id="PS00665">
    <property type="entry name" value="DHDPS_1"/>
    <property type="match status" value="1"/>
</dbReference>
<dbReference type="InterPro" id="IPR013785">
    <property type="entry name" value="Aldolase_TIM"/>
</dbReference>
<gene>
    <name evidence="6" type="ORF">DY78_GL001859</name>
</gene>
<dbReference type="PRINTS" id="PR00146">
    <property type="entry name" value="DHPICSNTHASE"/>
</dbReference>
<dbReference type="Gene3D" id="3.20.20.70">
    <property type="entry name" value="Aldolase class I"/>
    <property type="match status" value="1"/>
</dbReference>
<feature type="active site" description="Proton donor/acceptor" evidence="4">
    <location>
        <position position="136"/>
    </location>
</feature>
<evidence type="ECO:0000256" key="2">
    <source>
        <dbReference type="ARBA" id="ARBA00023270"/>
    </source>
</evidence>
<evidence type="ECO:0000256" key="5">
    <source>
        <dbReference type="PIRSR" id="PIRSR001365-2"/>
    </source>
</evidence>
<dbReference type="PANTHER" id="PTHR42849:SF1">
    <property type="entry name" value="N-ACETYLNEURAMINATE LYASE"/>
    <property type="match status" value="1"/>
</dbReference>
<keyword evidence="1 3" id="KW-0456">Lyase</keyword>
<organism evidence="6 7">
    <name type="scientific">Lactiplantibacillus fabifermentans DSM 21115</name>
    <dbReference type="NCBI Taxonomy" id="1413187"/>
    <lineage>
        <taxon>Bacteria</taxon>
        <taxon>Bacillati</taxon>
        <taxon>Bacillota</taxon>
        <taxon>Bacilli</taxon>
        <taxon>Lactobacillales</taxon>
        <taxon>Lactobacillaceae</taxon>
        <taxon>Lactiplantibacillus</taxon>
    </lineage>
</organism>
<keyword evidence="7" id="KW-1185">Reference proteome</keyword>
<dbReference type="InterPro" id="IPR020625">
    <property type="entry name" value="Schiff_base-form_aldolases_AS"/>
</dbReference>
<proteinExistence type="inferred from homology"/>
<sequence>MIMKKLYSALMTAFNEDGSMNDAGTRAMVRYNIDVNHIDGLYIGGSTGEAFMMNTEERKHLFKIAFDEAAGQCDLIAQVGSINLNEAKELADYAVNTIGYKTISAVTPFYYPFNFDQIKYYYDAILEGLDTQLLIYSLPALTGVSLTAEQFGKLFENPKIIGIKFTNADFLLLERVRKAFPDKLIYFGSDEMLLSALVLGVDGAIGSTFNLNAKRVFDEIKAFEAGDNAKALELQHTTNDYIMDVIDNDLYPTIKLLFHEAGVDAGQCSKPMNAPTPEMKAGAAKIYAKYFK</sequence>
<feature type="binding site" evidence="5">
    <location>
        <position position="205"/>
    </location>
    <ligand>
        <name>pyruvate</name>
        <dbReference type="ChEBI" id="CHEBI:15361"/>
    </ligand>
</feature>
<name>A0A0R2NE14_9LACO</name>
<feature type="active site" description="Schiff-base intermediate with substrate" evidence="4">
    <location>
        <position position="164"/>
    </location>
</feature>
<dbReference type="GO" id="GO:0005829">
    <property type="term" value="C:cytosol"/>
    <property type="evidence" value="ECO:0007669"/>
    <property type="project" value="TreeGrafter"/>
</dbReference>
<dbReference type="InterPro" id="IPR020624">
    <property type="entry name" value="Schiff_base-form_aldolases_CS"/>
</dbReference>
<comment type="similarity">
    <text evidence="3">Belongs to the DapA family.</text>
</comment>
<dbReference type="NCBIfam" id="NF003164">
    <property type="entry name" value="PRK04147.1"/>
    <property type="match status" value="1"/>
</dbReference>
<comment type="caution">
    <text evidence="6">The sequence shown here is derived from an EMBL/GenBank/DDBJ whole genome shotgun (WGS) entry which is preliminary data.</text>
</comment>
<accession>A0A0R2NE14</accession>
<dbReference type="AlphaFoldDB" id="A0A0R2NE14"/>
<dbReference type="PROSITE" id="PS00666">
    <property type="entry name" value="DHDPS_2"/>
    <property type="match status" value="1"/>
</dbReference>
<dbReference type="RefSeq" id="WP_024624812.1">
    <property type="nucleotide sequence ID" value="NZ_AYGX02000170.1"/>
</dbReference>
<evidence type="ECO:0000313" key="7">
    <source>
        <dbReference type="Proteomes" id="UP000050920"/>
    </source>
</evidence>
<feature type="binding site" evidence="5">
    <location>
        <position position="47"/>
    </location>
    <ligand>
        <name>pyruvate</name>
        <dbReference type="ChEBI" id="CHEBI:15361"/>
    </ligand>
</feature>
<dbReference type="SUPFAM" id="SSF51569">
    <property type="entry name" value="Aldolase"/>
    <property type="match status" value="1"/>
</dbReference>
<evidence type="ECO:0000313" key="6">
    <source>
        <dbReference type="EMBL" id="KRO23090.1"/>
    </source>
</evidence>
<evidence type="ECO:0000256" key="4">
    <source>
        <dbReference type="PIRSR" id="PIRSR001365-1"/>
    </source>
</evidence>
<dbReference type="Pfam" id="PF00701">
    <property type="entry name" value="DHDPS"/>
    <property type="match status" value="1"/>
</dbReference>
<dbReference type="GO" id="GO:0008747">
    <property type="term" value="F:N-acetylneuraminate lyase activity"/>
    <property type="evidence" value="ECO:0007669"/>
    <property type="project" value="TreeGrafter"/>
</dbReference>
<evidence type="ECO:0000256" key="3">
    <source>
        <dbReference type="PIRNR" id="PIRNR001365"/>
    </source>
</evidence>
<dbReference type="GO" id="GO:0019262">
    <property type="term" value="P:N-acetylneuraminate catabolic process"/>
    <property type="evidence" value="ECO:0007669"/>
    <property type="project" value="TreeGrafter"/>
</dbReference>
<keyword evidence="2" id="KW-0704">Schiff base</keyword>
<dbReference type="PANTHER" id="PTHR42849">
    <property type="entry name" value="N-ACETYLNEURAMINATE LYASE"/>
    <property type="match status" value="1"/>
</dbReference>
<dbReference type="InterPro" id="IPR002220">
    <property type="entry name" value="DapA-like"/>
</dbReference>
<protein>
    <submittedName>
        <fullName evidence="6">N-acetylneuraminate lyase</fullName>
    </submittedName>
</protein>
<dbReference type="EMBL" id="AYGX02000170">
    <property type="protein sequence ID" value="KRO23090.1"/>
    <property type="molecule type" value="Genomic_DNA"/>
</dbReference>
<dbReference type="SMART" id="SM01130">
    <property type="entry name" value="DHDPS"/>
    <property type="match status" value="1"/>
</dbReference>
<reference evidence="6 7" key="1">
    <citation type="journal article" date="2015" name="Genome Announc.">
        <title>Expanding the biotechnology potential of lactobacilli through comparative genomics of 213 strains and associated genera.</title>
        <authorList>
            <person name="Sun Z."/>
            <person name="Harris H.M."/>
            <person name="McCann A."/>
            <person name="Guo C."/>
            <person name="Argimon S."/>
            <person name="Zhang W."/>
            <person name="Yang X."/>
            <person name="Jeffery I.B."/>
            <person name="Cooney J.C."/>
            <person name="Kagawa T.F."/>
            <person name="Liu W."/>
            <person name="Song Y."/>
            <person name="Salvetti E."/>
            <person name="Wrobel A."/>
            <person name="Rasinkangas P."/>
            <person name="Parkhill J."/>
            <person name="Rea M.C."/>
            <person name="O'Sullivan O."/>
            <person name="Ritari J."/>
            <person name="Douillard F.P."/>
            <person name="Paul Ross R."/>
            <person name="Yang R."/>
            <person name="Briner A.E."/>
            <person name="Felis G.E."/>
            <person name="de Vos W.M."/>
            <person name="Barrangou R."/>
            <person name="Klaenhammer T.R."/>
            <person name="Caufield P.W."/>
            <person name="Cui Y."/>
            <person name="Zhang H."/>
            <person name="O'Toole P.W."/>
        </authorList>
    </citation>
    <scope>NUCLEOTIDE SEQUENCE [LARGE SCALE GENOMIC DNA]</scope>
    <source>
        <strain evidence="6 7">DSM 21115</strain>
    </source>
</reference>
<dbReference type="Proteomes" id="UP000050920">
    <property type="component" value="Unassembled WGS sequence"/>
</dbReference>
<evidence type="ECO:0000256" key="1">
    <source>
        <dbReference type="ARBA" id="ARBA00023239"/>
    </source>
</evidence>
<dbReference type="PIRSF" id="PIRSF001365">
    <property type="entry name" value="DHDPS"/>
    <property type="match status" value="1"/>
</dbReference>